<dbReference type="AlphaFoldDB" id="A0A368H1V4"/>
<dbReference type="OrthoDB" id="5890448at2759"/>
<protein>
    <recommendedName>
        <fullName evidence="4">SCP domain-containing protein</fullName>
    </recommendedName>
</protein>
<organism evidence="2 3">
    <name type="scientific">Ancylostoma caninum</name>
    <name type="common">Dog hookworm</name>
    <dbReference type="NCBI Taxonomy" id="29170"/>
    <lineage>
        <taxon>Eukaryota</taxon>
        <taxon>Metazoa</taxon>
        <taxon>Ecdysozoa</taxon>
        <taxon>Nematoda</taxon>
        <taxon>Chromadorea</taxon>
        <taxon>Rhabditida</taxon>
        <taxon>Rhabditina</taxon>
        <taxon>Rhabditomorpha</taxon>
        <taxon>Strongyloidea</taxon>
        <taxon>Ancylostomatidae</taxon>
        <taxon>Ancylostomatinae</taxon>
        <taxon>Ancylostoma</taxon>
    </lineage>
</organism>
<dbReference type="EMBL" id="JOJR01000021">
    <property type="protein sequence ID" value="RCN50592.1"/>
    <property type="molecule type" value="Genomic_DNA"/>
</dbReference>
<evidence type="ECO:0008006" key="4">
    <source>
        <dbReference type="Google" id="ProtNLM"/>
    </source>
</evidence>
<accession>A0A368H1V4</accession>
<keyword evidence="3" id="KW-1185">Reference proteome</keyword>
<evidence type="ECO:0000256" key="1">
    <source>
        <dbReference type="SAM" id="SignalP"/>
    </source>
</evidence>
<name>A0A368H1V4_ANCCA</name>
<feature type="chain" id="PRO_5017033526" description="SCP domain-containing protein" evidence="1">
    <location>
        <begin position="20"/>
        <end position="148"/>
    </location>
</feature>
<feature type="signal peptide" evidence="1">
    <location>
        <begin position="1"/>
        <end position="19"/>
    </location>
</feature>
<keyword evidence="1" id="KW-0732">Signal</keyword>
<evidence type="ECO:0000313" key="2">
    <source>
        <dbReference type="EMBL" id="RCN50592.1"/>
    </source>
</evidence>
<reference evidence="2 3" key="1">
    <citation type="submission" date="2014-10" db="EMBL/GenBank/DDBJ databases">
        <title>Draft genome of the hookworm Ancylostoma caninum.</title>
        <authorList>
            <person name="Mitreva M."/>
        </authorList>
    </citation>
    <scope>NUCLEOTIDE SEQUENCE [LARGE SCALE GENOMIC DNA]</scope>
    <source>
        <strain evidence="2 3">Baltimore</strain>
    </source>
</reference>
<dbReference type="Pfam" id="PF17641">
    <property type="entry name" value="ASPRs"/>
    <property type="match status" value="1"/>
</dbReference>
<comment type="caution">
    <text evidence="2">The sequence shown here is derived from an EMBL/GenBank/DDBJ whole genome shotgun (WGS) entry which is preliminary data.</text>
</comment>
<sequence>MLSAGLLLLLFNILGMVGASRETCDPATGTYPDPDSVLNPLAKLIEEKVPEASYACALEPRAFLKFVQLTKEQWDAVYGKVKITKQLKFKTEKPGLTLEDPEGLAKEAVQKWSSDLGKLKGGRFGCVISHKPRPIKKNTTYKLACLFE</sequence>
<evidence type="ECO:0000313" key="3">
    <source>
        <dbReference type="Proteomes" id="UP000252519"/>
    </source>
</evidence>
<gene>
    <name evidence="2" type="ORF">ANCCAN_03205</name>
</gene>
<dbReference type="InterPro" id="IPR035109">
    <property type="entry name" value="ASPR"/>
</dbReference>
<dbReference type="Proteomes" id="UP000252519">
    <property type="component" value="Unassembled WGS sequence"/>
</dbReference>
<proteinExistence type="predicted"/>